<dbReference type="GO" id="GO:0015920">
    <property type="term" value="P:lipopolysaccharide transport"/>
    <property type="evidence" value="ECO:0007669"/>
    <property type="project" value="TreeGrafter"/>
</dbReference>
<proteinExistence type="predicted"/>
<dbReference type="PANTHER" id="PTHR33529:SF2">
    <property type="entry name" value="LIPOPOLYSACCHARIDE EXPORT SYSTEM PERMEASE PROTEIN LPTG"/>
    <property type="match status" value="1"/>
</dbReference>
<feature type="transmembrane region" description="Helical" evidence="6">
    <location>
        <begin position="12"/>
        <end position="31"/>
    </location>
</feature>
<dbReference type="GO" id="GO:0055085">
    <property type="term" value="P:transmembrane transport"/>
    <property type="evidence" value="ECO:0007669"/>
    <property type="project" value="InterPro"/>
</dbReference>
<dbReference type="GO" id="GO:0043190">
    <property type="term" value="C:ATP-binding cassette (ABC) transporter complex"/>
    <property type="evidence" value="ECO:0007669"/>
    <property type="project" value="InterPro"/>
</dbReference>
<comment type="subcellular location">
    <subcellularLocation>
        <location evidence="1">Cell membrane</location>
        <topology evidence="1">Multi-pass membrane protein</topology>
    </subcellularLocation>
</comment>
<evidence type="ECO:0000256" key="4">
    <source>
        <dbReference type="ARBA" id="ARBA00022989"/>
    </source>
</evidence>
<dbReference type="RefSeq" id="WP_038011844.1">
    <property type="nucleotide sequence ID" value="NZ_CP014646.1"/>
</dbReference>
<evidence type="ECO:0000256" key="1">
    <source>
        <dbReference type="ARBA" id="ARBA00004651"/>
    </source>
</evidence>
<evidence type="ECO:0000313" key="8">
    <source>
        <dbReference type="Proteomes" id="UP000036902"/>
    </source>
</evidence>
<accession>A0A127K5A7</accession>
<feature type="transmembrane region" description="Helical" evidence="6">
    <location>
        <begin position="62"/>
        <end position="82"/>
    </location>
</feature>
<keyword evidence="8" id="KW-1185">Reference proteome</keyword>
<dbReference type="EMBL" id="CP014646">
    <property type="protein sequence ID" value="AMO37140.1"/>
    <property type="molecule type" value="Genomic_DNA"/>
</dbReference>
<feature type="transmembrane region" description="Helical" evidence="6">
    <location>
        <begin position="334"/>
        <end position="355"/>
    </location>
</feature>
<evidence type="ECO:0000256" key="5">
    <source>
        <dbReference type="ARBA" id="ARBA00023136"/>
    </source>
</evidence>
<dbReference type="Proteomes" id="UP000036902">
    <property type="component" value="Chromosome"/>
</dbReference>
<dbReference type="AlphaFoldDB" id="A0A127K5A7"/>
<dbReference type="Pfam" id="PF03739">
    <property type="entry name" value="LptF_LptG"/>
    <property type="match status" value="1"/>
</dbReference>
<dbReference type="InterPro" id="IPR030923">
    <property type="entry name" value="LptG"/>
</dbReference>
<feature type="transmembrane region" description="Helical" evidence="6">
    <location>
        <begin position="305"/>
        <end position="322"/>
    </location>
</feature>
<dbReference type="InterPro" id="IPR005495">
    <property type="entry name" value="LptG/LptF_permease"/>
</dbReference>
<dbReference type="NCBIfam" id="TIGR04408">
    <property type="entry name" value="LptG_lptG"/>
    <property type="match status" value="1"/>
</dbReference>
<keyword evidence="2" id="KW-1003">Cell membrane</keyword>
<evidence type="ECO:0000256" key="6">
    <source>
        <dbReference type="SAM" id="Phobius"/>
    </source>
</evidence>
<keyword evidence="5 6" id="KW-0472">Membrane</keyword>
<feature type="transmembrane region" description="Helical" evidence="6">
    <location>
        <begin position="103"/>
        <end position="123"/>
    </location>
</feature>
<name>A0A127K5A7_9RHOO</name>
<keyword evidence="3 6" id="KW-0812">Transmembrane</keyword>
<evidence type="ECO:0000313" key="7">
    <source>
        <dbReference type="EMBL" id="AMO37140.1"/>
    </source>
</evidence>
<dbReference type="KEGG" id="thu:AC731_009355"/>
<dbReference type="STRING" id="1134435.AC731_009355"/>
<protein>
    <submittedName>
        <fullName evidence="7">LPS export ABC transporter permease LptG</fullName>
    </submittedName>
</protein>
<organism evidence="7 8">
    <name type="scientific">Thauera humireducens</name>
    <dbReference type="NCBI Taxonomy" id="1134435"/>
    <lineage>
        <taxon>Bacteria</taxon>
        <taxon>Pseudomonadati</taxon>
        <taxon>Pseudomonadota</taxon>
        <taxon>Betaproteobacteria</taxon>
        <taxon>Rhodocyclales</taxon>
        <taxon>Zoogloeaceae</taxon>
        <taxon>Thauera</taxon>
    </lineage>
</organism>
<dbReference type="PANTHER" id="PTHR33529">
    <property type="entry name" value="SLR0882 PROTEIN-RELATED"/>
    <property type="match status" value="1"/>
</dbReference>
<evidence type="ECO:0000256" key="2">
    <source>
        <dbReference type="ARBA" id="ARBA00022475"/>
    </source>
</evidence>
<keyword evidence="4 6" id="KW-1133">Transmembrane helix</keyword>
<feature type="transmembrane region" description="Helical" evidence="6">
    <location>
        <begin position="275"/>
        <end position="293"/>
    </location>
</feature>
<reference evidence="8" key="1">
    <citation type="submission" date="2016-03" db="EMBL/GenBank/DDBJ databases">
        <authorList>
            <person name="Ma C."/>
            <person name="Zhou S."/>
            <person name="Yang G."/>
        </authorList>
    </citation>
    <scope>NUCLEOTIDE SEQUENCE [LARGE SCALE GENOMIC DNA]</scope>
    <source>
        <strain evidence="8">SgZ-1</strain>
    </source>
</reference>
<evidence type="ECO:0000256" key="3">
    <source>
        <dbReference type="ARBA" id="ARBA00022692"/>
    </source>
</evidence>
<sequence>MMRILFRYLAREIYAASALVLVAFLGLFAFFDFINELEDVGKSGYRLFDAAVYVALTLPGRIYELFPVAVLIGTLYALATLARHSEITVMRASGMSNAMLMRMLGLIGSVLVVLTFLIGEYVAPPAENAAQQWKLTATQATVSQQLRSGLWVKDGALVINVRTMLPDRTMRDARVYEFDADYALVSISDAKRGVHDGDGNWRLLEVSRTRFLDGRTEVERLPEIGWRSELSPEVLSVLMVGPEHMPLAKLWTYIQHLRDNQQSADRFEIALWKKLIYPFAVLVMMALALPFGFIHDRMGGASARIFLGVMLGVGFHLLNGLFSNLGMINAWPPILAALTPSLIFLAAAAGMLHYVERR</sequence>
<gene>
    <name evidence="7" type="ORF">AC731_009355</name>
</gene>